<dbReference type="FunCoup" id="A0A1V9X8C6">
    <property type="interactions" value="1612"/>
</dbReference>
<feature type="compositionally biased region" description="Acidic residues" evidence="7">
    <location>
        <begin position="2107"/>
        <end position="2118"/>
    </location>
</feature>
<dbReference type="Gene3D" id="2.30.29.30">
    <property type="entry name" value="Pleckstrin-homology domain (PH domain)/Phosphotyrosine-binding domain (PTB)"/>
    <property type="match status" value="3"/>
</dbReference>
<dbReference type="InterPro" id="IPR000156">
    <property type="entry name" value="Ran_bind_dom"/>
</dbReference>
<protein>
    <recommendedName>
        <fullName evidence="12">E3 SUMO-protein ligase RanBP2-like</fullName>
    </recommendedName>
</protein>
<feature type="region of interest" description="Disordered" evidence="7">
    <location>
        <begin position="1880"/>
        <end position="1925"/>
    </location>
</feature>
<feature type="domain" description="RanBP2-type" evidence="9">
    <location>
        <begin position="1573"/>
        <end position="1602"/>
    </location>
</feature>
<organism evidence="10 11">
    <name type="scientific">Tropilaelaps mercedesae</name>
    <dbReference type="NCBI Taxonomy" id="418985"/>
    <lineage>
        <taxon>Eukaryota</taxon>
        <taxon>Metazoa</taxon>
        <taxon>Ecdysozoa</taxon>
        <taxon>Arthropoda</taxon>
        <taxon>Chelicerata</taxon>
        <taxon>Arachnida</taxon>
        <taxon>Acari</taxon>
        <taxon>Parasitiformes</taxon>
        <taxon>Mesostigmata</taxon>
        <taxon>Gamasina</taxon>
        <taxon>Dermanyssoidea</taxon>
        <taxon>Laelapidae</taxon>
        <taxon>Tropilaelaps</taxon>
    </lineage>
</organism>
<dbReference type="Pfam" id="PF00641">
    <property type="entry name" value="Zn_ribbon_RanBP"/>
    <property type="match status" value="1"/>
</dbReference>
<feature type="repeat" description="TPR" evidence="6">
    <location>
        <begin position="25"/>
        <end position="58"/>
    </location>
</feature>
<dbReference type="STRING" id="418985.A0A1V9X8C6"/>
<feature type="domain" description="RanBD1" evidence="8">
    <location>
        <begin position="2123"/>
        <end position="2258"/>
    </location>
</feature>
<dbReference type="PROSITE" id="PS50005">
    <property type="entry name" value="TPR"/>
    <property type="match status" value="1"/>
</dbReference>
<evidence type="ECO:0000256" key="6">
    <source>
        <dbReference type="PROSITE-ProRule" id="PRU00339"/>
    </source>
</evidence>
<comment type="caution">
    <text evidence="10">The sequence shown here is derived from an EMBL/GenBank/DDBJ whole genome shotgun (WGS) entry which is preliminary data.</text>
</comment>
<dbReference type="EMBL" id="MNPL01019741">
    <property type="protein sequence ID" value="OQR69815.1"/>
    <property type="molecule type" value="Genomic_DNA"/>
</dbReference>
<dbReference type="InterPro" id="IPR045255">
    <property type="entry name" value="RanBP1-like"/>
</dbReference>
<feature type="compositionally biased region" description="Low complexity" evidence="7">
    <location>
        <begin position="910"/>
        <end position="938"/>
    </location>
</feature>
<dbReference type="FunFam" id="4.10.1060.10:FF:000003">
    <property type="entry name" value="E3 SUMO-protein ligase RanBP2"/>
    <property type="match status" value="1"/>
</dbReference>
<dbReference type="GO" id="GO:0005096">
    <property type="term" value="F:GTPase activator activity"/>
    <property type="evidence" value="ECO:0007669"/>
    <property type="project" value="TreeGrafter"/>
</dbReference>
<feature type="compositionally biased region" description="Low complexity" evidence="7">
    <location>
        <begin position="1319"/>
        <end position="1349"/>
    </location>
</feature>
<feature type="region of interest" description="Disordered" evidence="7">
    <location>
        <begin position="904"/>
        <end position="938"/>
    </location>
</feature>
<proteinExistence type="predicted"/>
<feature type="region of interest" description="Disordered" evidence="7">
    <location>
        <begin position="1240"/>
        <end position="1368"/>
    </location>
</feature>
<feature type="compositionally biased region" description="Low complexity" evidence="7">
    <location>
        <begin position="1240"/>
        <end position="1250"/>
    </location>
</feature>
<evidence type="ECO:0000259" key="9">
    <source>
        <dbReference type="PROSITE" id="PS50199"/>
    </source>
</evidence>
<feature type="compositionally biased region" description="Polar residues" evidence="7">
    <location>
        <begin position="1301"/>
        <end position="1314"/>
    </location>
</feature>
<keyword evidence="4" id="KW-0862">Zinc</keyword>
<dbReference type="PROSITE" id="PS50199">
    <property type="entry name" value="ZF_RANBP2_2"/>
    <property type="match status" value="1"/>
</dbReference>
<dbReference type="InParanoid" id="A0A1V9X8C6"/>
<keyword evidence="6" id="KW-0802">TPR repeat</keyword>
<evidence type="ECO:0000313" key="11">
    <source>
        <dbReference type="Proteomes" id="UP000192247"/>
    </source>
</evidence>
<evidence type="ECO:0008006" key="12">
    <source>
        <dbReference type="Google" id="ProtNLM"/>
    </source>
</evidence>
<dbReference type="PANTHER" id="PTHR23138:SF87">
    <property type="entry name" value="E3 SUMO-PROTEIN LIGASE RANBP2"/>
    <property type="match status" value="1"/>
</dbReference>
<dbReference type="Proteomes" id="UP000192247">
    <property type="component" value="Unassembled WGS sequence"/>
</dbReference>
<dbReference type="SUPFAM" id="SSF50729">
    <property type="entry name" value="PH domain-like"/>
    <property type="match status" value="3"/>
</dbReference>
<evidence type="ECO:0000256" key="7">
    <source>
        <dbReference type="SAM" id="MobiDB-lite"/>
    </source>
</evidence>
<dbReference type="PANTHER" id="PTHR23138">
    <property type="entry name" value="RAN BINDING PROTEIN"/>
    <property type="match status" value="1"/>
</dbReference>
<dbReference type="GO" id="GO:0005737">
    <property type="term" value="C:cytoplasm"/>
    <property type="evidence" value="ECO:0007669"/>
    <property type="project" value="TreeGrafter"/>
</dbReference>
<dbReference type="SMART" id="SM00160">
    <property type="entry name" value="RanBD"/>
    <property type="match status" value="3"/>
</dbReference>
<keyword evidence="1" id="KW-0597">Phosphoprotein</keyword>
<dbReference type="GO" id="GO:0008270">
    <property type="term" value="F:zinc ion binding"/>
    <property type="evidence" value="ECO:0007669"/>
    <property type="project" value="UniProtKB-KW"/>
</dbReference>
<feature type="compositionally biased region" description="Low complexity" evidence="7">
    <location>
        <begin position="2095"/>
        <end position="2106"/>
    </location>
</feature>
<dbReference type="InterPro" id="IPR011990">
    <property type="entry name" value="TPR-like_helical_dom_sf"/>
</dbReference>
<evidence type="ECO:0000256" key="3">
    <source>
        <dbReference type="ARBA" id="ARBA00022771"/>
    </source>
</evidence>
<feature type="region of interest" description="Disordered" evidence="7">
    <location>
        <begin position="2260"/>
        <end position="2290"/>
    </location>
</feature>
<dbReference type="SUPFAM" id="SSF90209">
    <property type="entry name" value="Ran binding protein zinc finger-like"/>
    <property type="match status" value="1"/>
</dbReference>
<sequence>MSRRRVEMDAQVKKALSNLNETEQVSRYLRIAQQYAAIQEFEEAKFYLQRYLKVKPESYEAFKVLGDVYLKQNKYMDAYEAHTSAYKIQASLEVLAAICISAAKISLDIEVRRDWLERAERAEVSAAEILALKESVLRHDGPYSQDLETVLNEQAALYPQDAESQVKLLSYYAEARRYKDCVQFIMQVEGSQEMRTSLRWYRECLAVLSRIHDEKALPQEVPLITLHLHVASRQAICLMADLQLVSDYLYDNNKSGSTNRTANATIGSEDFHKQLQGFDALLHEALINKTWYREGQWAFVLDHFTGQLLLTFALTMFRRICNEDSVRDEDNRKRGQALMFAALEKRPVKIDAEQWFVRVDENERKLLQELYLDGCYRTAICYNCLSNALSASSLPEEDFASRVRVAAAGDRAIDLITSRMFPGRAIKELYNQTVISRSCRPLPEKSQMAPFEANACVRMASSLEHLVWFLVSGVEIPTERIFRTLPVVPDMGLGGCNPAQSDIDAFLSAVHAAVRIFGAKVNIEEPTMPREVMQYAYTTAKQKKYWEVLYRRFVVKANSMKGLVQVKKMLNDGLEFVRGNEGRDSRATMPVWFMAQIARDQLKKARKKSAYYSIAVHYYKRILSQLDDHSLKSVPVLNSGTRSSLYAMFELPKSHSFDAAETSNLRNEARIEIGKFLLYTGELEEAIKTLAEVSHPRGYLYYARAARKLCQQLVTENDLEMAELIRERSRTLLIRGIPMAKKEPRLVEDLRRELDVLDMDSRNSSNNFANGNVTMDSNAVPNPAPVSFSALDLSALTPRVEPPAVPEFDFIRMELLVKEQCDKVVADSVQRGAKITFELAELKAMQTQLVESLAKVVAVQTSSESLLNALTHTTSELSVKVSQIGQQVTRVEEMAMLQHANQQDYHEYQDTSQQQHHQHQQQPQQSQDNQTVGISQSGSVSSYQSGALIIPSGVALPQFNLSSIKHPSLGGQVQPAATVTVSTTGANPCPGFSFPTFKAATTTPSVFTEQESAMLTPKILFESDGVIYERRAGQQNFVPLGGIHKIAVVDNQYPYRGNVRTLYYLDSKKILLEQILNEQVMARVYEADGQTNLTWTVNGTEYYARFADLSCLPQTLLRVFQSCGVTVVKAELPSALASHPQLDTKAYVAPSLTSVGSAVSSPLQAMASLANKTDWPPATTPTSSTTGLFYFSGSTPASKTLGSASVTSTSQTFSFGKSPIAASIAEPSDKTAPAIRSTAFTSTHTATSPSVAKEKTPEKGTRVKSTPLNPFAGFSFGTPKSSDEQKTTVLDGFSPAVTAASPRSNAELASSPVKSTGGFASPAATVSSASPSKSTFSFYSTTSPASPSTCAGIMASTSPRNDSRGETDHVDEYEPTANFQPVIDLPDLVEVKTGEESEEVIFCERAKLYRFASITKEWKERGLGDMKILRHKDTGRYRVVMRREQVLKLCANHLIIAGLKLQKRAKDTEFMWAAPDFAEGQLRNEQFVIRFKSVEQANEFKMAFETGVKVAEMLQKPFAADKGQKSETAIVADKIKTPPASGPTQSAFELKPQKAATTAPAGDDSLVDKFRPKPGSWDCSVCLVQNTSSATKCVACDALKVGTTAEPAPFAAPISTFKFGLSTTSWTSTSTSSSFSFGASRTTTGSATSPTTTVTFGFPIGGNSTTTSGFVFGQSSGTTSGSCALASSAPKISFALSTGADTEDKNADKHKGNSSLDGFTFGSPQKHEFCFEARHASEDEDEVAESKDVYFAPVIPLPPVVEVVTGEENQEVMYSHRAKLFRFVDKEWKERGIGDFKLLKDPASGKVRLTMRRNQVFKVCLNHYLTREITFTRRDDRSIGWSAIDFAEDEPEPTLFALRVKNKEVCDGLIETLTAIQSELTDMPNKPVPSPARPADTSSDSRPNEEGTATDPTPNDKTSSPKSGDFKLTLRRSLFKESSPLTDSDVTFVKEEKASPEEIAKARELMLPDNFFLYKTRCKKCKGCRGCESDASDEQETSVNVAPTQKPSAIFGSQSSFRLTSSDTDPKLPSGDALSSNSGFVFGSSNSTTFASLADNNKSIGFNFASGSNSLPWAADNQTSFFSSFAKKDSDDDAAASSGKTTTGYDGEAEGDADEEVPSDDVYFEPVVPMPELVDVLTGEEEDEVLYSQRAKLYVFHPDTSEWKERALGEVKILRREDGRARIVVRREVVHKVACNHNIMPNMELQPMATSNNAVTWSAIDFADHEAVPTTFALRIKDANRLEEFKRIFIEEVERARRTNTEVDREEAAPESAAAGDAVTSEDDKADTAGEDSVEDYDNLLYWADVTLAEEIPLGAPSWKLVGSGRCLLKVIYDDDIFAQVIVLTDKQTGSTVAETVIAIQTSLRQDGLQATWMARDTSRRPPMRRRFRATFNSHSEICNFANIFSEGKETAFQSGVVETDDPIPIRMGREQ</sequence>
<dbReference type="FunFam" id="2.30.29.30:FF:000018">
    <property type="entry name" value="E3 SUMO-protein ligase RanBP2"/>
    <property type="match status" value="1"/>
</dbReference>
<dbReference type="InterPro" id="IPR011993">
    <property type="entry name" value="PH-like_dom_sf"/>
</dbReference>
<evidence type="ECO:0000256" key="1">
    <source>
        <dbReference type="ARBA" id="ARBA00022553"/>
    </source>
</evidence>
<dbReference type="SMART" id="SM00028">
    <property type="entry name" value="TPR"/>
    <property type="match status" value="2"/>
</dbReference>
<evidence type="ECO:0000256" key="2">
    <source>
        <dbReference type="ARBA" id="ARBA00022723"/>
    </source>
</evidence>
<feature type="region of interest" description="Disordered" evidence="7">
    <location>
        <begin position="2089"/>
        <end position="2118"/>
    </location>
</feature>
<dbReference type="SMART" id="SM00547">
    <property type="entry name" value="ZnF_RBZ"/>
    <property type="match status" value="1"/>
</dbReference>
<feature type="compositionally biased region" description="Basic and acidic residues" evidence="7">
    <location>
        <begin position="1252"/>
        <end position="1261"/>
    </location>
</feature>
<keyword evidence="3 5" id="KW-0863">Zinc-finger</keyword>
<dbReference type="GO" id="GO:0005643">
    <property type="term" value="C:nuclear pore"/>
    <property type="evidence" value="ECO:0007669"/>
    <property type="project" value="TreeGrafter"/>
</dbReference>
<feature type="domain" description="RanBD1" evidence="8">
    <location>
        <begin position="1378"/>
        <end position="1505"/>
    </location>
</feature>
<dbReference type="PROSITE" id="PS50196">
    <property type="entry name" value="RANBD1"/>
    <property type="match status" value="3"/>
</dbReference>
<name>A0A1V9X8C6_9ACAR</name>
<accession>A0A1V9X8C6</accession>
<keyword evidence="11" id="KW-1185">Reference proteome</keyword>
<dbReference type="OrthoDB" id="2357150at2759"/>
<dbReference type="InterPro" id="IPR036443">
    <property type="entry name" value="Znf_RanBP2_sf"/>
</dbReference>
<feature type="compositionally biased region" description="Polar residues" evidence="7">
    <location>
        <begin position="1910"/>
        <end position="1922"/>
    </location>
</feature>
<evidence type="ECO:0000313" key="10">
    <source>
        <dbReference type="EMBL" id="OQR69815.1"/>
    </source>
</evidence>
<evidence type="ECO:0000259" key="8">
    <source>
        <dbReference type="PROSITE" id="PS50196"/>
    </source>
</evidence>
<dbReference type="Pfam" id="PF00638">
    <property type="entry name" value="Ran_BP1"/>
    <property type="match status" value="3"/>
</dbReference>
<dbReference type="Gene3D" id="1.25.40.10">
    <property type="entry name" value="Tetratricopeptide repeat domain"/>
    <property type="match status" value="1"/>
</dbReference>
<gene>
    <name evidence="10" type="ORF">BIW11_04285</name>
</gene>
<reference evidence="10 11" key="1">
    <citation type="journal article" date="2017" name="Gigascience">
        <title>Draft genome of the honey bee ectoparasitic mite, Tropilaelaps mercedesae, is shaped by the parasitic life history.</title>
        <authorList>
            <person name="Dong X."/>
            <person name="Armstrong S.D."/>
            <person name="Xia D."/>
            <person name="Makepeace B.L."/>
            <person name="Darby A.C."/>
            <person name="Kadowaki T."/>
        </authorList>
    </citation>
    <scope>NUCLEOTIDE SEQUENCE [LARGE SCALE GENOMIC DNA]</scope>
    <source>
        <strain evidence="10">Wuxi-XJTLU</strain>
    </source>
</reference>
<dbReference type="Gene3D" id="4.10.1060.10">
    <property type="entry name" value="Zinc finger, RanBP2-type"/>
    <property type="match status" value="1"/>
</dbReference>
<dbReference type="InterPro" id="IPR019734">
    <property type="entry name" value="TPR_rpt"/>
</dbReference>
<dbReference type="SUPFAM" id="SSF48452">
    <property type="entry name" value="TPR-like"/>
    <property type="match status" value="1"/>
</dbReference>
<dbReference type="InterPro" id="IPR001876">
    <property type="entry name" value="Znf_RanBP2"/>
</dbReference>
<dbReference type="PROSITE" id="PS01358">
    <property type="entry name" value="ZF_RANBP2_1"/>
    <property type="match status" value="1"/>
</dbReference>
<evidence type="ECO:0000256" key="5">
    <source>
        <dbReference type="PROSITE-ProRule" id="PRU00322"/>
    </source>
</evidence>
<keyword evidence="2" id="KW-0479">Metal-binding</keyword>
<feature type="domain" description="RanBD1" evidence="8">
    <location>
        <begin position="1750"/>
        <end position="1882"/>
    </location>
</feature>
<dbReference type="CDD" id="cd00835">
    <property type="entry name" value="RanBD_family"/>
    <property type="match status" value="2"/>
</dbReference>
<evidence type="ECO:0000256" key="4">
    <source>
        <dbReference type="ARBA" id="ARBA00022833"/>
    </source>
</evidence>